<dbReference type="Proteomes" id="UP001595955">
    <property type="component" value="Unassembled WGS sequence"/>
</dbReference>
<dbReference type="CDD" id="cd04301">
    <property type="entry name" value="NAT_SF"/>
    <property type="match status" value="1"/>
</dbReference>
<name>A0ABV9DC19_9MICO</name>
<evidence type="ECO:0000313" key="5">
    <source>
        <dbReference type="Proteomes" id="UP001595955"/>
    </source>
</evidence>
<dbReference type="Gene3D" id="3.40.630.30">
    <property type="match status" value="1"/>
</dbReference>
<dbReference type="GO" id="GO:0016746">
    <property type="term" value="F:acyltransferase activity"/>
    <property type="evidence" value="ECO:0007669"/>
    <property type="project" value="UniProtKB-KW"/>
</dbReference>
<accession>A0ABV9DC19</accession>
<evidence type="ECO:0000256" key="1">
    <source>
        <dbReference type="ARBA" id="ARBA00022679"/>
    </source>
</evidence>
<evidence type="ECO:0000259" key="3">
    <source>
        <dbReference type="PROSITE" id="PS51186"/>
    </source>
</evidence>
<dbReference type="InterPro" id="IPR000182">
    <property type="entry name" value="GNAT_dom"/>
</dbReference>
<sequence>MTAPHARIRPATADDAAGLAALQATCWRQTYAGTVPEHVLADRERTGLEWWQRRLADPGGASTWVATRAGELLGFAVAEAVGPGDVRPLRLRALYVLAQEHGTGLGQALLDTAVGDAPCFLWVAEENPRAHAFYRRNGFEPDGAREIAERWGGVAGVRLVR</sequence>
<feature type="domain" description="N-acetyltransferase" evidence="3">
    <location>
        <begin position="6"/>
        <end position="161"/>
    </location>
</feature>
<proteinExistence type="predicted"/>
<evidence type="ECO:0000313" key="4">
    <source>
        <dbReference type="EMBL" id="MFC4555957.1"/>
    </source>
</evidence>
<protein>
    <submittedName>
        <fullName evidence="4">GNAT family N-acetyltransferase</fullName>
        <ecNumber evidence="4">2.3.-.-</ecNumber>
    </submittedName>
</protein>
<dbReference type="Pfam" id="PF13508">
    <property type="entry name" value="Acetyltransf_7"/>
    <property type="match status" value="1"/>
</dbReference>
<comment type="caution">
    <text evidence="4">The sequence shown here is derived from an EMBL/GenBank/DDBJ whole genome shotgun (WGS) entry which is preliminary data.</text>
</comment>
<evidence type="ECO:0000256" key="2">
    <source>
        <dbReference type="ARBA" id="ARBA00023315"/>
    </source>
</evidence>
<dbReference type="EC" id="2.3.-.-" evidence="4"/>
<dbReference type="InterPro" id="IPR050832">
    <property type="entry name" value="Bact_Acetyltransf"/>
</dbReference>
<dbReference type="InterPro" id="IPR016181">
    <property type="entry name" value="Acyl_CoA_acyltransferase"/>
</dbReference>
<dbReference type="EMBL" id="JBHSGF010000008">
    <property type="protein sequence ID" value="MFC4555957.1"/>
    <property type="molecule type" value="Genomic_DNA"/>
</dbReference>
<keyword evidence="5" id="KW-1185">Reference proteome</keyword>
<gene>
    <name evidence="4" type="ORF">ACFO3F_11920</name>
</gene>
<keyword evidence="1 4" id="KW-0808">Transferase</keyword>
<organism evidence="4 5">
    <name type="scientific">Georgenia faecalis</name>
    <dbReference type="NCBI Taxonomy" id="2483799"/>
    <lineage>
        <taxon>Bacteria</taxon>
        <taxon>Bacillati</taxon>
        <taxon>Actinomycetota</taxon>
        <taxon>Actinomycetes</taxon>
        <taxon>Micrococcales</taxon>
        <taxon>Bogoriellaceae</taxon>
        <taxon>Georgenia</taxon>
    </lineage>
</organism>
<dbReference type="PANTHER" id="PTHR43877">
    <property type="entry name" value="AMINOALKYLPHOSPHONATE N-ACETYLTRANSFERASE-RELATED-RELATED"/>
    <property type="match status" value="1"/>
</dbReference>
<reference evidence="5" key="1">
    <citation type="journal article" date="2019" name="Int. J. Syst. Evol. Microbiol.">
        <title>The Global Catalogue of Microorganisms (GCM) 10K type strain sequencing project: providing services to taxonomists for standard genome sequencing and annotation.</title>
        <authorList>
            <consortium name="The Broad Institute Genomics Platform"/>
            <consortium name="The Broad Institute Genome Sequencing Center for Infectious Disease"/>
            <person name="Wu L."/>
            <person name="Ma J."/>
        </authorList>
    </citation>
    <scope>NUCLEOTIDE SEQUENCE [LARGE SCALE GENOMIC DNA]</scope>
    <source>
        <strain evidence="5">JCM 3369</strain>
    </source>
</reference>
<dbReference type="SUPFAM" id="SSF55729">
    <property type="entry name" value="Acyl-CoA N-acyltransferases (Nat)"/>
    <property type="match status" value="1"/>
</dbReference>
<dbReference type="RefSeq" id="WP_244925355.1">
    <property type="nucleotide sequence ID" value="NZ_CP033325.1"/>
</dbReference>
<dbReference type="PROSITE" id="PS51186">
    <property type="entry name" value="GNAT"/>
    <property type="match status" value="1"/>
</dbReference>
<keyword evidence="2 4" id="KW-0012">Acyltransferase</keyword>